<dbReference type="InterPro" id="IPR002481">
    <property type="entry name" value="FUR"/>
</dbReference>
<organism evidence="8 9">
    <name type="scientific">Siccirubricoccus deserti</name>
    <dbReference type="NCBI Taxonomy" id="2013562"/>
    <lineage>
        <taxon>Bacteria</taxon>
        <taxon>Pseudomonadati</taxon>
        <taxon>Pseudomonadota</taxon>
        <taxon>Alphaproteobacteria</taxon>
        <taxon>Acetobacterales</taxon>
        <taxon>Roseomonadaceae</taxon>
        <taxon>Siccirubricoccus</taxon>
    </lineage>
</organism>
<feature type="binding site" evidence="7">
    <location>
        <position position="154"/>
    </location>
    <ligand>
        <name>Zn(2+)</name>
        <dbReference type="ChEBI" id="CHEBI:29105"/>
    </ligand>
</feature>
<dbReference type="GO" id="GO:0000976">
    <property type="term" value="F:transcription cis-regulatory region binding"/>
    <property type="evidence" value="ECO:0007669"/>
    <property type="project" value="TreeGrafter"/>
</dbReference>
<feature type="binding site" evidence="7">
    <location>
        <position position="111"/>
    </location>
    <ligand>
        <name>Zn(2+)</name>
        <dbReference type="ChEBI" id="CHEBI:29105"/>
    </ligand>
</feature>
<keyword evidence="5" id="KW-0238">DNA-binding</keyword>
<dbReference type="InterPro" id="IPR043135">
    <property type="entry name" value="Fur_C"/>
</dbReference>
<evidence type="ECO:0000313" key="9">
    <source>
        <dbReference type="Proteomes" id="UP000600101"/>
    </source>
</evidence>
<gene>
    <name evidence="8" type="ORF">H7965_25380</name>
</gene>
<keyword evidence="4" id="KW-0805">Transcription regulation</keyword>
<dbReference type="InterPro" id="IPR036388">
    <property type="entry name" value="WH-like_DNA-bd_sf"/>
</dbReference>
<accession>A0A9X0R3L5</accession>
<name>A0A9X0R3L5_9PROT</name>
<proteinExistence type="inferred from homology"/>
<dbReference type="PANTHER" id="PTHR33202:SF6">
    <property type="entry name" value="ZINC UPTAKE REGULATION PROTEIN"/>
    <property type="match status" value="1"/>
</dbReference>
<sequence length="167" mass="18000">MIEPPLVTPSAALARIAASCASRGIRLTATRRLVLGLLLEAERPLGAYLLMERLRATTRQAVSPPTVYRALDFLARERLVHRIERLDAFVACAAAARDGGGHAHLHQFLVCRRCGRAEEIHDPAVALALSGAAGQVGFSAHRMTVELEGECARCAAPKAEPRHQPPT</sequence>
<evidence type="ECO:0000256" key="6">
    <source>
        <dbReference type="ARBA" id="ARBA00023163"/>
    </source>
</evidence>
<keyword evidence="9" id="KW-1185">Reference proteome</keyword>
<keyword evidence="3 7" id="KW-0862">Zinc</keyword>
<dbReference type="EMBL" id="JACOMF010000065">
    <property type="protein sequence ID" value="MBC4018600.1"/>
    <property type="molecule type" value="Genomic_DNA"/>
</dbReference>
<dbReference type="Proteomes" id="UP000600101">
    <property type="component" value="Unassembled WGS sequence"/>
</dbReference>
<dbReference type="Pfam" id="PF01475">
    <property type="entry name" value="FUR"/>
    <property type="match status" value="1"/>
</dbReference>
<dbReference type="GO" id="GO:0008270">
    <property type="term" value="F:zinc ion binding"/>
    <property type="evidence" value="ECO:0007669"/>
    <property type="project" value="TreeGrafter"/>
</dbReference>
<keyword evidence="6" id="KW-0804">Transcription</keyword>
<comment type="caution">
    <text evidence="8">The sequence shown here is derived from an EMBL/GenBank/DDBJ whole genome shotgun (WGS) entry which is preliminary data.</text>
</comment>
<comment type="similarity">
    <text evidence="1">Belongs to the Fur family.</text>
</comment>
<dbReference type="Gene3D" id="3.30.1490.190">
    <property type="match status" value="1"/>
</dbReference>
<dbReference type="GO" id="GO:0003700">
    <property type="term" value="F:DNA-binding transcription factor activity"/>
    <property type="evidence" value="ECO:0007669"/>
    <property type="project" value="InterPro"/>
</dbReference>
<dbReference type="Gene3D" id="1.10.10.10">
    <property type="entry name" value="Winged helix-like DNA-binding domain superfamily/Winged helix DNA-binding domain"/>
    <property type="match status" value="1"/>
</dbReference>
<evidence type="ECO:0000256" key="3">
    <source>
        <dbReference type="ARBA" id="ARBA00022833"/>
    </source>
</evidence>
<dbReference type="AlphaFoldDB" id="A0A9X0R3L5"/>
<reference evidence="8" key="1">
    <citation type="submission" date="2020-08" db="EMBL/GenBank/DDBJ databases">
        <authorList>
            <person name="Hu Y."/>
            <person name="Nguyen S.V."/>
            <person name="Li F."/>
            <person name="Fanning S."/>
        </authorList>
    </citation>
    <scope>NUCLEOTIDE SEQUENCE</scope>
    <source>
        <strain evidence="8">SYSU D8009</strain>
    </source>
</reference>
<keyword evidence="2" id="KW-0678">Repressor</keyword>
<evidence type="ECO:0000256" key="5">
    <source>
        <dbReference type="ARBA" id="ARBA00023125"/>
    </source>
</evidence>
<protein>
    <submittedName>
        <fullName evidence="8">Transcriptional repressor</fullName>
    </submittedName>
</protein>
<dbReference type="SUPFAM" id="SSF46785">
    <property type="entry name" value="Winged helix' DNA-binding domain"/>
    <property type="match status" value="1"/>
</dbReference>
<dbReference type="GO" id="GO:1900376">
    <property type="term" value="P:regulation of secondary metabolite biosynthetic process"/>
    <property type="evidence" value="ECO:0007669"/>
    <property type="project" value="TreeGrafter"/>
</dbReference>
<dbReference type="GO" id="GO:0005829">
    <property type="term" value="C:cytosol"/>
    <property type="evidence" value="ECO:0007669"/>
    <property type="project" value="TreeGrafter"/>
</dbReference>
<comment type="cofactor">
    <cofactor evidence="7">
        <name>Zn(2+)</name>
        <dbReference type="ChEBI" id="CHEBI:29105"/>
    </cofactor>
    <text evidence="7">Binds 1 zinc ion per subunit.</text>
</comment>
<evidence type="ECO:0000256" key="4">
    <source>
        <dbReference type="ARBA" id="ARBA00023015"/>
    </source>
</evidence>
<dbReference type="PANTHER" id="PTHR33202">
    <property type="entry name" value="ZINC UPTAKE REGULATION PROTEIN"/>
    <property type="match status" value="1"/>
</dbReference>
<evidence type="ECO:0000313" key="8">
    <source>
        <dbReference type="EMBL" id="MBC4018600.1"/>
    </source>
</evidence>
<evidence type="ECO:0000256" key="2">
    <source>
        <dbReference type="ARBA" id="ARBA00022491"/>
    </source>
</evidence>
<evidence type="ECO:0000256" key="7">
    <source>
        <dbReference type="PIRSR" id="PIRSR602481-1"/>
    </source>
</evidence>
<feature type="binding site" evidence="7">
    <location>
        <position position="151"/>
    </location>
    <ligand>
        <name>Zn(2+)</name>
        <dbReference type="ChEBI" id="CHEBI:29105"/>
    </ligand>
</feature>
<evidence type="ECO:0000256" key="1">
    <source>
        <dbReference type="ARBA" id="ARBA00007957"/>
    </source>
</evidence>
<feature type="binding site" evidence="7">
    <location>
        <position position="114"/>
    </location>
    <ligand>
        <name>Zn(2+)</name>
        <dbReference type="ChEBI" id="CHEBI:29105"/>
    </ligand>
</feature>
<dbReference type="GO" id="GO:0045892">
    <property type="term" value="P:negative regulation of DNA-templated transcription"/>
    <property type="evidence" value="ECO:0007669"/>
    <property type="project" value="TreeGrafter"/>
</dbReference>
<keyword evidence="7" id="KW-0479">Metal-binding</keyword>
<dbReference type="InterPro" id="IPR036390">
    <property type="entry name" value="WH_DNA-bd_sf"/>
</dbReference>